<feature type="compositionally biased region" description="Basic residues" evidence="9">
    <location>
        <begin position="434"/>
        <end position="446"/>
    </location>
</feature>
<keyword evidence="2" id="KW-0808">Transferase</keyword>
<dbReference type="PANTHER" id="PTHR24346:SF82">
    <property type="entry name" value="KP78A-RELATED"/>
    <property type="match status" value="1"/>
</dbReference>
<feature type="binding site" evidence="6">
    <location>
        <position position="97"/>
    </location>
    <ligand>
        <name>ATP</name>
        <dbReference type="ChEBI" id="CHEBI:30616"/>
    </ligand>
</feature>
<dbReference type="PROSITE" id="PS00108">
    <property type="entry name" value="PROTEIN_KINASE_ST"/>
    <property type="match status" value="1"/>
</dbReference>
<keyword evidence="8" id="KW-0175">Coiled coil</keyword>
<dbReference type="Gene3D" id="1.10.510.10">
    <property type="entry name" value="Transferase(Phosphotransferase) domain 1"/>
    <property type="match status" value="1"/>
</dbReference>
<dbReference type="EMBL" id="JAPXFL010000003">
    <property type="protein sequence ID" value="KAK9508442.1"/>
    <property type="molecule type" value="Genomic_DNA"/>
</dbReference>
<dbReference type="AlphaFoldDB" id="A0AAW1DDD6"/>
<feature type="region of interest" description="Disordered" evidence="9">
    <location>
        <begin position="398"/>
        <end position="470"/>
    </location>
</feature>
<gene>
    <name evidence="11" type="ORF">O3M35_005997</name>
</gene>
<evidence type="ECO:0000256" key="1">
    <source>
        <dbReference type="ARBA" id="ARBA00022527"/>
    </source>
</evidence>
<feature type="coiled-coil region" evidence="8">
    <location>
        <begin position="335"/>
        <end position="362"/>
    </location>
</feature>
<dbReference type="PANTHER" id="PTHR24346">
    <property type="entry name" value="MAP/MICROTUBULE AFFINITY-REGULATING KINASE"/>
    <property type="match status" value="1"/>
</dbReference>
<evidence type="ECO:0000313" key="11">
    <source>
        <dbReference type="EMBL" id="KAK9508442.1"/>
    </source>
</evidence>
<evidence type="ECO:0000256" key="8">
    <source>
        <dbReference type="SAM" id="Coils"/>
    </source>
</evidence>
<protein>
    <recommendedName>
        <fullName evidence="10">Protein kinase domain-containing protein</fullName>
    </recommendedName>
</protein>
<evidence type="ECO:0000313" key="12">
    <source>
        <dbReference type="Proteomes" id="UP001461498"/>
    </source>
</evidence>
<dbReference type="SUPFAM" id="SSF56112">
    <property type="entry name" value="Protein kinase-like (PK-like)"/>
    <property type="match status" value="1"/>
</dbReference>
<dbReference type="Pfam" id="PF00069">
    <property type="entry name" value="Pkinase"/>
    <property type="match status" value="1"/>
</dbReference>
<keyword evidence="3 6" id="KW-0547">Nucleotide-binding</keyword>
<dbReference type="GO" id="GO:0050321">
    <property type="term" value="F:tau-protein kinase activity"/>
    <property type="evidence" value="ECO:0007669"/>
    <property type="project" value="TreeGrafter"/>
</dbReference>
<evidence type="ECO:0000256" key="4">
    <source>
        <dbReference type="ARBA" id="ARBA00022777"/>
    </source>
</evidence>
<dbReference type="GO" id="GO:0035556">
    <property type="term" value="P:intracellular signal transduction"/>
    <property type="evidence" value="ECO:0007669"/>
    <property type="project" value="TreeGrafter"/>
</dbReference>
<evidence type="ECO:0000256" key="6">
    <source>
        <dbReference type="PROSITE-ProRule" id="PRU10141"/>
    </source>
</evidence>
<dbReference type="SMART" id="SM00220">
    <property type="entry name" value="S_TKc"/>
    <property type="match status" value="1"/>
</dbReference>
<dbReference type="InterPro" id="IPR011009">
    <property type="entry name" value="Kinase-like_dom_sf"/>
</dbReference>
<dbReference type="Proteomes" id="UP001461498">
    <property type="component" value="Unassembled WGS sequence"/>
</dbReference>
<dbReference type="GO" id="GO:0000226">
    <property type="term" value="P:microtubule cytoskeleton organization"/>
    <property type="evidence" value="ECO:0007669"/>
    <property type="project" value="TreeGrafter"/>
</dbReference>
<evidence type="ECO:0000256" key="7">
    <source>
        <dbReference type="RuleBase" id="RU000304"/>
    </source>
</evidence>
<accession>A0AAW1DDD6</accession>
<dbReference type="InterPro" id="IPR017441">
    <property type="entry name" value="Protein_kinase_ATP_BS"/>
</dbReference>
<keyword evidence="1 7" id="KW-0723">Serine/threonine-protein kinase</keyword>
<dbReference type="FunFam" id="1.10.510.10:FF:000571">
    <property type="entry name" value="Maternal embryonic leucine zipper kinase"/>
    <property type="match status" value="1"/>
</dbReference>
<evidence type="ECO:0000259" key="10">
    <source>
        <dbReference type="PROSITE" id="PS50011"/>
    </source>
</evidence>
<evidence type="ECO:0000256" key="5">
    <source>
        <dbReference type="ARBA" id="ARBA00022840"/>
    </source>
</evidence>
<sequence length="470" mass="54433">MQAEETRKYVSQTQLFESSFRRDQDEEHSNKTGTRTKRFRCPIYMPRSEENLLKSKGVELVELLGEGSYSKVYLCKKKDQQQEMRGGAPVSYVLALKIVDSNKTSAEYTKKFLPRELSVLMKIRHPNIIRLYMLLQRKSKFYILMRYAERGDLLEYILGNGLITENRARFWTYQIATAIEYLHTMNVVHRDIKTENILITECFNVKLTDFGFSRFIGHEELSSTYCGSISYSPPEILELKPHDAKKSDMWSFGVVIFVMLIKRLPFRESENPKDLLAEQLQKSYIMPPKMEEVLSLPSKKALKHLLQPNPAKRWDIKELLGSQWIAMDFRLTKKSDAEKEALEQAKNLAKEIEQQTLDVTNLQPITARKVDSKTNRLSGNVGKTVRFAETLDVKNIDDVGGDGQWSERRRSENDSSNVWRSSATRQTKSDGSKSVRHLLATRKRTMNRTDGNSAKKMYETLTRHSTSMTR</sequence>
<dbReference type="GO" id="GO:0005524">
    <property type="term" value="F:ATP binding"/>
    <property type="evidence" value="ECO:0007669"/>
    <property type="project" value="UniProtKB-UniRule"/>
</dbReference>
<evidence type="ECO:0000256" key="3">
    <source>
        <dbReference type="ARBA" id="ARBA00022741"/>
    </source>
</evidence>
<dbReference type="PROSITE" id="PS50011">
    <property type="entry name" value="PROTEIN_KINASE_DOM"/>
    <property type="match status" value="1"/>
</dbReference>
<evidence type="ECO:0000256" key="2">
    <source>
        <dbReference type="ARBA" id="ARBA00022679"/>
    </source>
</evidence>
<keyword evidence="12" id="KW-1185">Reference proteome</keyword>
<reference evidence="11 12" key="1">
    <citation type="submission" date="2022-12" db="EMBL/GenBank/DDBJ databases">
        <title>Chromosome-level genome assembly of true bugs.</title>
        <authorList>
            <person name="Ma L."/>
            <person name="Li H."/>
        </authorList>
    </citation>
    <scope>NUCLEOTIDE SEQUENCE [LARGE SCALE GENOMIC DNA]</scope>
    <source>
        <strain evidence="11">Lab_2022b</strain>
    </source>
</reference>
<dbReference type="GO" id="GO:0005737">
    <property type="term" value="C:cytoplasm"/>
    <property type="evidence" value="ECO:0007669"/>
    <property type="project" value="TreeGrafter"/>
</dbReference>
<comment type="similarity">
    <text evidence="7">Belongs to the protein kinase superfamily.</text>
</comment>
<keyword evidence="5 6" id="KW-0067">ATP-binding</keyword>
<dbReference type="InterPro" id="IPR008271">
    <property type="entry name" value="Ser/Thr_kinase_AS"/>
</dbReference>
<evidence type="ECO:0000256" key="9">
    <source>
        <dbReference type="SAM" id="MobiDB-lite"/>
    </source>
</evidence>
<feature type="domain" description="Protein kinase" evidence="10">
    <location>
        <begin position="58"/>
        <end position="325"/>
    </location>
</feature>
<dbReference type="InterPro" id="IPR000719">
    <property type="entry name" value="Prot_kinase_dom"/>
</dbReference>
<dbReference type="PROSITE" id="PS00107">
    <property type="entry name" value="PROTEIN_KINASE_ATP"/>
    <property type="match status" value="1"/>
</dbReference>
<organism evidence="11 12">
    <name type="scientific">Rhynocoris fuscipes</name>
    <dbReference type="NCBI Taxonomy" id="488301"/>
    <lineage>
        <taxon>Eukaryota</taxon>
        <taxon>Metazoa</taxon>
        <taxon>Ecdysozoa</taxon>
        <taxon>Arthropoda</taxon>
        <taxon>Hexapoda</taxon>
        <taxon>Insecta</taxon>
        <taxon>Pterygota</taxon>
        <taxon>Neoptera</taxon>
        <taxon>Paraneoptera</taxon>
        <taxon>Hemiptera</taxon>
        <taxon>Heteroptera</taxon>
        <taxon>Panheteroptera</taxon>
        <taxon>Cimicomorpha</taxon>
        <taxon>Reduviidae</taxon>
        <taxon>Harpactorinae</taxon>
        <taxon>Harpactorini</taxon>
        <taxon>Rhynocoris</taxon>
    </lineage>
</organism>
<name>A0AAW1DDD6_9HEMI</name>
<comment type="caution">
    <text evidence="11">The sequence shown here is derived from an EMBL/GenBank/DDBJ whole genome shotgun (WGS) entry which is preliminary data.</text>
</comment>
<keyword evidence="4" id="KW-0418">Kinase</keyword>
<proteinExistence type="inferred from homology"/>